<keyword evidence="3" id="KW-1133">Transmembrane helix</keyword>
<dbReference type="SUPFAM" id="SSF69318">
    <property type="entry name" value="Integrin alpha N-terminal domain"/>
    <property type="match status" value="1"/>
</dbReference>
<evidence type="ECO:0000256" key="1">
    <source>
        <dbReference type="ARBA" id="ARBA00022729"/>
    </source>
</evidence>
<dbReference type="Proteomes" id="UP001165590">
    <property type="component" value="Unassembled WGS sequence"/>
</dbReference>
<keyword evidence="5" id="KW-1185">Reference proteome</keyword>
<name>A0ABT3VFH1_9ACTN</name>
<evidence type="ECO:0000256" key="2">
    <source>
        <dbReference type="SAM" id="MobiDB-lite"/>
    </source>
</evidence>
<dbReference type="Gene3D" id="2.130.10.130">
    <property type="entry name" value="Integrin alpha, N-terminal"/>
    <property type="match status" value="2"/>
</dbReference>
<dbReference type="InterPro" id="IPR013517">
    <property type="entry name" value="FG-GAP"/>
</dbReference>
<evidence type="ECO:0000256" key="3">
    <source>
        <dbReference type="SAM" id="Phobius"/>
    </source>
</evidence>
<gene>
    <name evidence="4" type="ORF">K3769_39150</name>
</gene>
<evidence type="ECO:0000313" key="4">
    <source>
        <dbReference type="EMBL" id="MCX4238692.1"/>
    </source>
</evidence>
<proteinExistence type="predicted"/>
<keyword evidence="3" id="KW-0812">Transmembrane</keyword>
<dbReference type="RefSeq" id="WP_267030959.1">
    <property type="nucleotide sequence ID" value="NZ_JAIFZO010000002.1"/>
</dbReference>
<evidence type="ECO:0000313" key="5">
    <source>
        <dbReference type="Proteomes" id="UP001165590"/>
    </source>
</evidence>
<keyword evidence="3" id="KW-0472">Membrane</keyword>
<dbReference type="InterPro" id="IPR028994">
    <property type="entry name" value="Integrin_alpha_N"/>
</dbReference>
<dbReference type="PANTHER" id="PTHR46580:SF2">
    <property type="entry name" value="MAM DOMAIN-CONTAINING PROTEIN"/>
    <property type="match status" value="1"/>
</dbReference>
<dbReference type="EMBL" id="JAIFZO010000002">
    <property type="protein sequence ID" value="MCX4238692.1"/>
    <property type="molecule type" value="Genomic_DNA"/>
</dbReference>
<feature type="region of interest" description="Disordered" evidence="2">
    <location>
        <begin position="47"/>
        <end position="69"/>
    </location>
</feature>
<accession>A0ABT3VFH1</accession>
<dbReference type="PANTHER" id="PTHR46580">
    <property type="entry name" value="SENSOR KINASE-RELATED"/>
    <property type="match status" value="1"/>
</dbReference>
<feature type="transmembrane region" description="Helical" evidence="3">
    <location>
        <begin position="16"/>
        <end position="39"/>
    </location>
</feature>
<reference evidence="4" key="1">
    <citation type="journal article" date="2022" name="bioRxiv">
        <title>Discovery and biosynthetic assessment of Streptomyces ortus sp nov. isolated from a deep-sea sponge.</title>
        <authorList>
            <person name="Williams S.E."/>
        </authorList>
    </citation>
    <scope>NUCLEOTIDE SEQUENCE</scope>
    <source>
        <strain evidence="4">A15ISP2-DRY2</strain>
    </source>
</reference>
<dbReference type="Pfam" id="PF01839">
    <property type="entry name" value="FG-GAP"/>
    <property type="match status" value="1"/>
</dbReference>
<protein>
    <submittedName>
        <fullName evidence="4">VCBS repeat-containing protein</fullName>
    </submittedName>
</protein>
<comment type="caution">
    <text evidence="4">The sequence shown here is derived from an EMBL/GenBank/DDBJ whole genome shotgun (WGS) entry which is preliminary data.</text>
</comment>
<sequence length="451" mass="47447">MHFSTPGGPFLRHLRVWHAVAASLVVVAVVVAVVVFLVLRPSDGVRSVANSPCRPTASAREDTPAPPDLDGDGFADLVHEMSRSLKVDVVVVPGSEHGPDRDRTTVLTQNDLGVPDDIQVGDDGWQPTVADLDEDGHADLVVSGAARIVWGGPGGPRAGGPHGRVPLPGDGYHTAPIAGDFDGDGHTDLAVYRDWSEDRAVVVLHGPFKRSGAPAGTAEITGPVSEGASPVLAAGDANDDRATDLALYDSPYDPPLLFTGGARTGTGLSEKPERLPVGENVVFGDFDGDGRQDIAVGRSFVDGDDEIDTPHRRGQVTVRYGKEPGKWITMEGGDFKEGFGAGLAAADFDGDGCDDLAVQLTRKKEAGDARIEVLRGGSEHGLGSKPWRATERSVPGDDGPVDASLFAVHDWDADGRAELALFGGDTWWITDGTHHDETSFPLNPDKPLGGR</sequence>
<keyword evidence="1" id="KW-0732">Signal</keyword>
<organism evidence="4 5">
    <name type="scientific">Streptomyces ortus</name>
    <dbReference type="NCBI Taxonomy" id="2867268"/>
    <lineage>
        <taxon>Bacteria</taxon>
        <taxon>Bacillati</taxon>
        <taxon>Actinomycetota</taxon>
        <taxon>Actinomycetes</taxon>
        <taxon>Kitasatosporales</taxon>
        <taxon>Streptomycetaceae</taxon>
        <taxon>Streptomyces</taxon>
    </lineage>
</organism>